<dbReference type="InterPro" id="IPR001932">
    <property type="entry name" value="PPM-type_phosphatase-like_dom"/>
</dbReference>
<dbReference type="EMBL" id="BAAAUW010000012">
    <property type="protein sequence ID" value="GAA3262782.1"/>
    <property type="molecule type" value="Genomic_DNA"/>
</dbReference>
<dbReference type="Gene3D" id="3.60.40.10">
    <property type="entry name" value="PPM-type phosphatase domain"/>
    <property type="match status" value="1"/>
</dbReference>
<dbReference type="InterPro" id="IPR035965">
    <property type="entry name" value="PAS-like_dom_sf"/>
</dbReference>
<evidence type="ECO:0000259" key="4">
    <source>
        <dbReference type="SMART" id="SM00331"/>
    </source>
</evidence>
<keyword evidence="1" id="KW-0378">Hydrolase</keyword>
<name>A0ABP6R405_9ACTN</name>
<organism evidence="5 6">
    <name type="scientific">Streptomyces labedae</name>
    <dbReference type="NCBI Taxonomy" id="285569"/>
    <lineage>
        <taxon>Bacteria</taxon>
        <taxon>Bacillati</taxon>
        <taxon>Actinomycetota</taxon>
        <taxon>Actinomycetes</taxon>
        <taxon>Kitasatosporales</taxon>
        <taxon>Streptomycetaceae</taxon>
        <taxon>Streptomyces</taxon>
    </lineage>
</organism>
<evidence type="ECO:0000313" key="5">
    <source>
        <dbReference type="EMBL" id="GAA3262782.1"/>
    </source>
</evidence>
<dbReference type="Pfam" id="PF08448">
    <property type="entry name" value="PAS_4"/>
    <property type="match status" value="1"/>
</dbReference>
<feature type="domain" description="GAF" evidence="3">
    <location>
        <begin position="421"/>
        <end position="565"/>
    </location>
</feature>
<evidence type="ECO:0000256" key="2">
    <source>
        <dbReference type="SAM" id="MobiDB-lite"/>
    </source>
</evidence>
<evidence type="ECO:0000259" key="3">
    <source>
        <dbReference type="SMART" id="SM00065"/>
    </source>
</evidence>
<dbReference type="InterPro" id="IPR036457">
    <property type="entry name" value="PPM-type-like_dom_sf"/>
</dbReference>
<dbReference type="SUPFAM" id="SSF55785">
    <property type="entry name" value="PYP-like sensor domain (PAS domain)"/>
    <property type="match status" value="1"/>
</dbReference>
<protein>
    <recommendedName>
        <fullName evidence="7">SpoIIE family protein phosphatase</fullName>
    </recommendedName>
</protein>
<dbReference type="SMART" id="SM00331">
    <property type="entry name" value="PP2C_SIG"/>
    <property type="match status" value="1"/>
</dbReference>
<gene>
    <name evidence="5" type="ORF">GCM10010469_30860</name>
</gene>
<dbReference type="Gene3D" id="3.30.450.40">
    <property type="match status" value="2"/>
</dbReference>
<reference evidence="6" key="1">
    <citation type="journal article" date="2019" name="Int. J. Syst. Evol. Microbiol.">
        <title>The Global Catalogue of Microorganisms (GCM) 10K type strain sequencing project: providing services to taxonomists for standard genome sequencing and annotation.</title>
        <authorList>
            <consortium name="The Broad Institute Genomics Platform"/>
            <consortium name="The Broad Institute Genome Sequencing Center for Infectious Disease"/>
            <person name="Wu L."/>
            <person name="Ma J."/>
        </authorList>
    </citation>
    <scope>NUCLEOTIDE SEQUENCE [LARGE SCALE GENOMIC DNA]</scope>
    <source>
        <strain evidence="6">JCM 9381</strain>
    </source>
</reference>
<dbReference type="Pfam" id="PF13185">
    <property type="entry name" value="GAF_2"/>
    <property type="match status" value="2"/>
</dbReference>
<evidence type="ECO:0000256" key="1">
    <source>
        <dbReference type="ARBA" id="ARBA00022801"/>
    </source>
</evidence>
<sequence>MNRPSRTPALAPADGPYPAPTTPGGAAALAFVAPHPVMGGAVRGSRDARTHGPAAENGPVPGKAAPTRARAGGGNGMRPEREPRTGEVSRPSPTVPDRDDALSVLFGTSTALFASMAGPAHVLEAANPAFFTAIGGGQRERTGVPLGDLMPELEAQGFLRLLDQVYRTGERHVGRDTRVVLGVGRRAREAYVDFTYEARRDTGGNVVGVRMIGVETTQVKHARRLAAEQRALLEQIARQAPLPEVLEGMCRVIEELSPDVIVSVLLADEEGRHLHHGAAPSLPAFYNQAIDGIATGEGAGSCGTAAHRRQKVIVTDIATDPLWDDFRELAGQAGLAACWSTPILGRDGRVLGTFAMYHRTPRAPQDTDLALAGLFVDTAALAVERHHAEQARRTADARERAARDDLSYLLTVSTALAGPLDEGQTLRRLAELAVPALAPLAAVDVVEAGRMIRVASAATTGRARELLASHSAVRETEDDAVARVLATGLTEVARRTPPGPGPWQELGVTGYVCVPLMDRERPFGVLSLYATDGASLDGHRIALAEEVARRAASAARNARQYAQRAALARDLQSGLLLPDLPDVPGAQVAAFYHPAGQGLDIGGDFYDVFPRGDGSWSFVLGDVCGRGAKAATTTALVRHTARAVAPLLDDPVGIVKAVDRALNDRSSQENNGFVTLVYGHLTPVDDGLAVELVRAGHTLPLLLDAGHTVTPVEAHGGLIGIGIPPRLDAVRLTLRPTESLVLYTDGITECRAAGTEQYGDARLLKALASAPARPAATDIVRTLTEDIAAFTNGRTVDDDQAALVVTAEGPSPRVR</sequence>
<dbReference type="InterPro" id="IPR029016">
    <property type="entry name" value="GAF-like_dom_sf"/>
</dbReference>
<dbReference type="Proteomes" id="UP001500728">
    <property type="component" value="Unassembled WGS sequence"/>
</dbReference>
<proteinExistence type="predicted"/>
<dbReference type="InterPro" id="IPR003018">
    <property type="entry name" value="GAF"/>
</dbReference>
<keyword evidence="6" id="KW-1185">Reference proteome</keyword>
<dbReference type="Gene3D" id="3.30.450.20">
    <property type="entry name" value="PAS domain"/>
    <property type="match status" value="1"/>
</dbReference>
<comment type="caution">
    <text evidence="5">The sequence shown here is derived from an EMBL/GenBank/DDBJ whole genome shotgun (WGS) entry which is preliminary data.</text>
</comment>
<evidence type="ECO:0000313" key="6">
    <source>
        <dbReference type="Proteomes" id="UP001500728"/>
    </source>
</evidence>
<dbReference type="PANTHER" id="PTHR43156">
    <property type="entry name" value="STAGE II SPORULATION PROTEIN E-RELATED"/>
    <property type="match status" value="1"/>
</dbReference>
<accession>A0ABP6R405</accession>
<feature type="compositionally biased region" description="Basic and acidic residues" evidence="2">
    <location>
        <begin position="78"/>
        <end position="87"/>
    </location>
</feature>
<dbReference type="SUPFAM" id="SSF55781">
    <property type="entry name" value="GAF domain-like"/>
    <property type="match status" value="2"/>
</dbReference>
<feature type="region of interest" description="Disordered" evidence="2">
    <location>
        <begin position="1"/>
        <end position="26"/>
    </location>
</feature>
<evidence type="ECO:0008006" key="7">
    <source>
        <dbReference type="Google" id="ProtNLM"/>
    </source>
</evidence>
<dbReference type="PANTHER" id="PTHR43156:SF2">
    <property type="entry name" value="STAGE II SPORULATION PROTEIN E"/>
    <property type="match status" value="1"/>
</dbReference>
<dbReference type="InterPro" id="IPR052016">
    <property type="entry name" value="Bact_Sigma-Reg"/>
</dbReference>
<feature type="domain" description="GAF" evidence="3">
    <location>
        <begin position="237"/>
        <end position="393"/>
    </location>
</feature>
<dbReference type="Pfam" id="PF07228">
    <property type="entry name" value="SpoIIE"/>
    <property type="match status" value="1"/>
</dbReference>
<dbReference type="SMART" id="SM00065">
    <property type="entry name" value="GAF"/>
    <property type="match status" value="2"/>
</dbReference>
<feature type="domain" description="PPM-type phosphatase" evidence="4">
    <location>
        <begin position="583"/>
        <end position="807"/>
    </location>
</feature>
<dbReference type="InterPro" id="IPR013656">
    <property type="entry name" value="PAS_4"/>
</dbReference>
<feature type="region of interest" description="Disordered" evidence="2">
    <location>
        <begin position="40"/>
        <end position="98"/>
    </location>
</feature>